<dbReference type="SMART" id="SM00665">
    <property type="entry name" value="B561"/>
    <property type="match status" value="1"/>
</dbReference>
<evidence type="ECO:0000256" key="7">
    <source>
        <dbReference type="ARBA" id="ARBA00022982"/>
    </source>
</evidence>
<evidence type="ECO:0000256" key="3">
    <source>
        <dbReference type="ARBA" id="ARBA00022448"/>
    </source>
</evidence>
<feature type="transmembrane region" description="Helical" evidence="11">
    <location>
        <begin position="239"/>
        <end position="258"/>
    </location>
</feature>
<feature type="transmembrane region" description="Helical" evidence="11">
    <location>
        <begin position="204"/>
        <end position="227"/>
    </location>
</feature>
<dbReference type="PANTHER" id="PTHR15422:SF24">
    <property type="entry name" value="DOMON RELATED DOMAIN-CONTAINING PROTEIN"/>
    <property type="match status" value="1"/>
</dbReference>
<keyword evidence="3" id="KW-0813">Transport</keyword>
<evidence type="ECO:0000256" key="4">
    <source>
        <dbReference type="ARBA" id="ARBA00022617"/>
    </source>
</evidence>
<evidence type="ECO:0000313" key="13">
    <source>
        <dbReference type="EMBL" id="RYQ82868.1"/>
    </source>
</evidence>
<dbReference type="InterPro" id="IPR045150">
    <property type="entry name" value="CYB561D1/2"/>
</dbReference>
<keyword evidence="7" id="KW-0249">Electron transport</keyword>
<protein>
    <recommendedName>
        <fullName evidence="12">Cytochrome b561 domain-containing protein</fullName>
    </recommendedName>
</protein>
<evidence type="ECO:0000256" key="5">
    <source>
        <dbReference type="ARBA" id="ARBA00022692"/>
    </source>
</evidence>
<name>A0A444WZI3_ARAHY</name>
<dbReference type="GO" id="GO:0020037">
    <property type="term" value="F:heme binding"/>
    <property type="evidence" value="ECO:0007669"/>
    <property type="project" value="TreeGrafter"/>
</dbReference>
<keyword evidence="5 11" id="KW-0812">Transmembrane</keyword>
<evidence type="ECO:0000256" key="9">
    <source>
        <dbReference type="ARBA" id="ARBA00023004"/>
    </source>
</evidence>
<dbReference type="PANTHER" id="PTHR15422">
    <property type="entry name" value="OS05G0565100 PROTEIN"/>
    <property type="match status" value="1"/>
</dbReference>
<accession>A0A444WZI3</accession>
<proteinExistence type="predicted"/>
<evidence type="ECO:0000259" key="12">
    <source>
        <dbReference type="PROSITE" id="PS50939"/>
    </source>
</evidence>
<dbReference type="EMBL" id="SDMP01000020">
    <property type="protein sequence ID" value="RYQ82868.1"/>
    <property type="molecule type" value="Genomic_DNA"/>
</dbReference>
<comment type="caution">
    <text evidence="13">The sequence shown here is derived from an EMBL/GenBank/DDBJ whole genome shotgun (WGS) entry which is preliminary data.</text>
</comment>
<comment type="cofactor">
    <cofactor evidence="1">
        <name>heme b</name>
        <dbReference type="ChEBI" id="CHEBI:60344"/>
    </cofactor>
</comment>
<dbReference type="Pfam" id="PF03188">
    <property type="entry name" value="Cytochrom_B561"/>
    <property type="match status" value="1"/>
</dbReference>
<feature type="transmembrane region" description="Helical" evidence="11">
    <location>
        <begin position="105"/>
        <end position="127"/>
    </location>
</feature>
<keyword evidence="9" id="KW-0408">Iron</keyword>
<gene>
    <name evidence="13" type="ORF">Ahy_B10g101442</name>
</gene>
<dbReference type="STRING" id="3818.A0A444WZI3"/>
<evidence type="ECO:0000313" key="14">
    <source>
        <dbReference type="Proteomes" id="UP000289738"/>
    </source>
</evidence>
<keyword evidence="6" id="KW-0479">Metal-binding</keyword>
<keyword evidence="4" id="KW-0349">Heme</keyword>
<keyword evidence="8 11" id="KW-1133">Transmembrane helix</keyword>
<dbReference type="GO" id="GO:0046872">
    <property type="term" value="F:metal ion binding"/>
    <property type="evidence" value="ECO:0007669"/>
    <property type="project" value="UniProtKB-KW"/>
</dbReference>
<organism evidence="13 14">
    <name type="scientific">Arachis hypogaea</name>
    <name type="common">Peanut</name>
    <dbReference type="NCBI Taxonomy" id="3818"/>
    <lineage>
        <taxon>Eukaryota</taxon>
        <taxon>Viridiplantae</taxon>
        <taxon>Streptophyta</taxon>
        <taxon>Embryophyta</taxon>
        <taxon>Tracheophyta</taxon>
        <taxon>Spermatophyta</taxon>
        <taxon>Magnoliopsida</taxon>
        <taxon>eudicotyledons</taxon>
        <taxon>Gunneridae</taxon>
        <taxon>Pentapetalae</taxon>
        <taxon>rosids</taxon>
        <taxon>fabids</taxon>
        <taxon>Fabales</taxon>
        <taxon>Fabaceae</taxon>
        <taxon>Papilionoideae</taxon>
        <taxon>50 kb inversion clade</taxon>
        <taxon>dalbergioids sensu lato</taxon>
        <taxon>Dalbergieae</taxon>
        <taxon>Pterocarpus clade</taxon>
        <taxon>Arachis</taxon>
    </lineage>
</organism>
<dbReference type="GO" id="GO:0140575">
    <property type="term" value="F:transmembrane monodehydroascorbate reductase activity"/>
    <property type="evidence" value="ECO:0007669"/>
    <property type="project" value="InterPro"/>
</dbReference>
<dbReference type="AlphaFoldDB" id="A0A444WZI3"/>
<dbReference type="CDD" id="cd08760">
    <property type="entry name" value="Cyt_b561_FRRS1_like"/>
    <property type="match status" value="1"/>
</dbReference>
<keyword evidence="14" id="KW-1185">Reference proteome</keyword>
<dbReference type="Gene3D" id="1.20.120.1770">
    <property type="match status" value="1"/>
</dbReference>
<sequence length="300" mass="34360">MQVHILPPKAVKVVNPTNYNPLSSDLSHHKLYLNSLLEVPAGEEEMGIEKKLNGYFLFEASLVLILFTTLVSSSQEQNNKELIATHVLSTKDNRIEMNPRLVFEITVHGFLLWASMGFLMPFGILAIRQGNREQNPKRLRIIFYLHMLAILVATAGAIMSIKNFNNLFNNNHQRLGVALYAVIWLQLVLGIFRPQRGSKRRRVWFLAHWIVGTSVSLLGVLAVYTGLGAYREKTSKNTKIWNIFFTIQITLIVFLYLFQEKWVYIQNQGVILGNEVVNLRSQEPPYHQGQKDKVLKPESC</sequence>
<evidence type="ECO:0000256" key="6">
    <source>
        <dbReference type="ARBA" id="ARBA00022723"/>
    </source>
</evidence>
<feature type="transmembrane region" description="Helical" evidence="11">
    <location>
        <begin position="173"/>
        <end position="192"/>
    </location>
</feature>
<evidence type="ECO:0000256" key="1">
    <source>
        <dbReference type="ARBA" id="ARBA00001970"/>
    </source>
</evidence>
<evidence type="ECO:0000256" key="8">
    <source>
        <dbReference type="ARBA" id="ARBA00022989"/>
    </source>
</evidence>
<dbReference type="InterPro" id="IPR006593">
    <property type="entry name" value="Cyt_b561/ferric_Rdtase_TM"/>
</dbReference>
<feature type="domain" description="Cytochrome b561" evidence="12">
    <location>
        <begin position="71"/>
        <end position="266"/>
    </location>
</feature>
<evidence type="ECO:0000256" key="2">
    <source>
        <dbReference type="ARBA" id="ARBA00004141"/>
    </source>
</evidence>
<reference evidence="13 14" key="1">
    <citation type="submission" date="2019-01" db="EMBL/GenBank/DDBJ databases">
        <title>Sequencing of cultivated peanut Arachis hypogaea provides insights into genome evolution and oil improvement.</title>
        <authorList>
            <person name="Chen X."/>
        </authorList>
    </citation>
    <scope>NUCLEOTIDE SEQUENCE [LARGE SCALE GENOMIC DNA]</scope>
    <source>
        <strain evidence="14">cv. Fuhuasheng</strain>
        <tissue evidence="13">Leaves</tissue>
    </source>
</reference>
<feature type="transmembrane region" description="Helical" evidence="11">
    <location>
        <begin position="55"/>
        <end position="72"/>
    </location>
</feature>
<keyword evidence="10 11" id="KW-0472">Membrane</keyword>
<dbReference type="PROSITE" id="PS50939">
    <property type="entry name" value="CYTOCHROME_B561"/>
    <property type="match status" value="1"/>
</dbReference>
<dbReference type="Proteomes" id="UP000289738">
    <property type="component" value="Chromosome B10"/>
</dbReference>
<evidence type="ECO:0000256" key="11">
    <source>
        <dbReference type="SAM" id="Phobius"/>
    </source>
</evidence>
<comment type="subcellular location">
    <subcellularLocation>
        <location evidence="2">Membrane</location>
        <topology evidence="2">Multi-pass membrane protein</topology>
    </subcellularLocation>
</comment>
<feature type="transmembrane region" description="Helical" evidence="11">
    <location>
        <begin position="139"/>
        <end position="161"/>
    </location>
</feature>
<dbReference type="GO" id="GO:0016020">
    <property type="term" value="C:membrane"/>
    <property type="evidence" value="ECO:0007669"/>
    <property type="project" value="UniProtKB-SubCell"/>
</dbReference>
<evidence type="ECO:0000256" key="10">
    <source>
        <dbReference type="ARBA" id="ARBA00023136"/>
    </source>
</evidence>